<reference evidence="5" key="1">
    <citation type="submission" date="2018-03" db="EMBL/GenBank/DDBJ databases">
        <authorList>
            <person name="Sun L."/>
            <person name="Liu H."/>
            <person name="Chen W."/>
            <person name="Huang K."/>
            <person name="Liu W."/>
            <person name="Gao X."/>
        </authorList>
    </citation>
    <scope>NUCLEOTIDE SEQUENCE [LARGE SCALE GENOMIC DNA]</scope>
    <source>
        <strain evidence="5">SH9</strain>
    </source>
</reference>
<dbReference type="Gene3D" id="3.20.20.450">
    <property type="entry name" value="EAL domain"/>
    <property type="match status" value="1"/>
</dbReference>
<dbReference type="CDD" id="cd01949">
    <property type="entry name" value="GGDEF"/>
    <property type="match status" value="1"/>
</dbReference>
<dbReference type="GO" id="GO:0003824">
    <property type="term" value="F:catalytic activity"/>
    <property type="evidence" value="ECO:0007669"/>
    <property type="project" value="UniProtKB-ARBA"/>
</dbReference>
<sequence>MTARIVWPVAAVLVSLLALAVGGVMLASQRANEIARDRQRATLTAVLDQQRDAVLRDLALTLATPDAIASLRHPMSPERAQRFIGGTLESAFGFDQSFVLTPEDTVVTGRVAGESADQRRFSWLRPYLIGAVQAVRDRVAQRALRRDPNALPDAPEVELIRSGEARLLHDGSALRVIAAMPVATDDNGGAFGGLVAVGSMPLGPEALTRIARSTGHEDLRLVQGEAGLEAGGVPVTDEQGYIKAALAWTPERPGDVVLERVLPAVAAALLAIGLFSAFMFAHVRRVTTDLVTREAEATHLANHDRLSGLPNRAFFTDRLDAELARLAPGGDGIAVLFLDLDRFKEINDSHGHSAGDALIRIVARRLTGVLRGADTLSRFGGDEFAIIQTGVRSAHDCASLAHRVLDAIREPIELHGTLAYIGISIGIAMAPDNANERDLLMRLADVALYRAKREGRNRYSFFEIGMDETLRMRKIVEEDLRQAITRDEIGVVYQPQFSADGRKVLGVEALVRWTHPVHGPISPADFIPVAEQRGLIPLLGEYVLRRACRDGKRWKGISVAVNVSPVQFRQKDFVSTVARIVQEEDMEPARVELELTEGVLVDDADGAENAMMELRALGLRFALDDFGTGYSSLIYLRRFAFDKIKIDRSFLESMETTGESAILVHSVVHLGRALGLTVTAEGVETTEQQRFLQAIGCHQVQGFLFCRPVAAEKIDELLGLVGEDGSVERKRA</sequence>
<keyword evidence="5" id="KW-1185">Reference proteome</keyword>
<dbReference type="FunFam" id="3.30.70.270:FF:000001">
    <property type="entry name" value="Diguanylate cyclase domain protein"/>
    <property type="match status" value="1"/>
</dbReference>
<dbReference type="AlphaFoldDB" id="A0A2T1HRW4"/>
<evidence type="ECO:0000256" key="1">
    <source>
        <dbReference type="SAM" id="Phobius"/>
    </source>
</evidence>
<protein>
    <recommendedName>
        <fullName evidence="6">Bifunctional diguanylate cyclase/phosphodiesterase</fullName>
    </recommendedName>
</protein>
<feature type="domain" description="GGDEF" evidence="3">
    <location>
        <begin position="331"/>
        <end position="464"/>
    </location>
</feature>
<evidence type="ECO:0000313" key="5">
    <source>
        <dbReference type="Proteomes" id="UP000239772"/>
    </source>
</evidence>
<dbReference type="PANTHER" id="PTHR44757">
    <property type="entry name" value="DIGUANYLATE CYCLASE DGCP"/>
    <property type="match status" value="1"/>
</dbReference>
<dbReference type="Proteomes" id="UP000239772">
    <property type="component" value="Unassembled WGS sequence"/>
</dbReference>
<evidence type="ECO:0008006" key="6">
    <source>
        <dbReference type="Google" id="ProtNLM"/>
    </source>
</evidence>
<dbReference type="PROSITE" id="PS50887">
    <property type="entry name" value="GGDEF"/>
    <property type="match status" value="1"/>
</dbReference>
<dbReference type="InterPro" id="IPR035919">
    <property type="entry name" value="EAL_sf"/>
</dbReference>
<feature type="transmembrane region" description="Helical" evidence="1">
    <location>
        <begin position="261"/>
        <end position="283"/>
    </location>
</feature>
<dbReference type="SMART" id="SM00052">
    <property type="entry name" value="EAL"/>
    <property type="match status" value="1"/>
</dbReference>
<dbReference type="SUPFAM" id="SSF141868">
    <property type="entry name" value="EAL domain-like"/>
    <property type="match status" value="1"/>
</dbReference>
<dbReference type="SUPFAM" id="SSF55073">
    <property type="entry name" value="Nucleotide cyclase"/>
    <property type="match status" value="1"/>
</dbReference>
<gene>
    <name evidence="4" type="ORF">SLNSH_14170</name>
</gene>
<dbReference type="InterPro" id="IPR001633">
    <property type="entry name" value="EAL_dom"/>
</dbReference>
<keyword evidence="1" id="KW-0812">Transmembrane</keyword>
<evidence type="ECO:0000313" key="4">
    <source>
        <dbReference type="EMBL" id="PSC04372.1"/>
    </source>
</evidence>
<organism evidence="4 5">
    <name type="scientific">Alsobacter soli</name>
    <dbReference type="NCBI Taxonomy" id="2109933"/>
    <lineage>
        <taxon>Bacteria</taxon>
        <taxon>Pseudomonadati</taxon>
        <taxon>Pseudomonadota</taxon>
        <taxon>Alphaproteobacteria</taxon>
        <taxon>Hyphomicrobiales</taxon>
        <taxon>Alsobacteraceae</taxon>
        <taxon>Alsobacter</taxon>
    </lineage>
</organism>
<dbReference type="InterPro" id="IPR043128">
    <property type="entry name" value="Rev_trsase/Diguanyl_cyclase"/>
</dbReference>
<dbReference type="InterPro" id="IPR000160">
    <property type="entry name" value="GGDEF_dom"/>
</dbReference>
<dbReference type="InterPro" id="IPR029787">
    <property type="entry name" value="Nucleotide_cyclase"/>
</dbReference>
<feature type="domain" description="EAL" evidence="2">
    <location>
        <begin position="473"/>
        <end position="722"/>
    </location>
</feature>
<dbReference type="EMBL" id="PVZS01000014">
    <property type="protein sequence ID" value="PSC04372.1"/>
    <property type="molecule type" value="Genomic_DNA"/>
</dbReference>
<accession>A0A2T1HRW4</accession>
<comment type="caution">
    <text evidence="4">The sequence shown here is derived from an EMBL/GenBank/DDBJ whole genome shotgun (WGS) entry which is preliminary data.</text>
</comment>
<dbReference type="Gene3D" id="3.30.70.270">
    <property type="match status" value="1"/>
</dbReference>
<proteinExistence type="predicted"/>
<keyword evidence="1" id="KW-0472">Membrane</keyword>
<dbReference type="PANTHER" id="PTHR44757:SF2">
    <property type="entry name" value="BIOFILM ARCHITECTURE MAINTENANCE PROTEIN MBAA"/>
    <property type="match status" value="1"/>
</dbReference>
<dbReference type="CDD" id="cd01948">
    <property type="entry name" value="EAL"/>
    <property type="match status" value="1"/>
</dbReference>
<dbReference type="PROSITE" id="PS50883">
    <property type="entry name" value="EAL"/>
    <property type="match status" value="1"/>
</dbReference>
<dbReference type="Pfam" id="PF00990">
    <property type="entry name" value="GGDEF"/>
    <property type="match status" value="1"/>
</dbReference>
<name>A0A2T1HRW4_9HYPH</name>
<evidence type="ECO:0000259" key="2">
    <source>
        <dbReference type="PROSITE" id="PS50883"/>
    </source>
</evidence>
<dbReference type="NCBIfam" id="TIGR00254">
    <property type="entry name" value="GGDEF"/>
    <property type="match status" value="1"/>
</dbReference>
<dbReference type="Pfam" id="PF00563">
    <property type="entry name" value="EAL"/>
    <property type="match status" value="1"/>
</dbReference>
<dbReference type="InterPro" id="IPR052155">
    <property type="entry name" value="Biofilm_reg_signaling"/>
</dbReference>
<feature type="transmembrane region" description="Helical" evidence="1">
    <location>
        <begin position="6"/>
        <end position="28"/>
    </location>
</feature>
<keyword evidence="1" id="KW-1133">Transmembrane helix</keyword>
<dbReference type="SMART" id="SM00267">
    <property type="entry name" value="GGDEF"/>
    <property type="match status" value="1"/>
</dbReference>
<evidence type="ECO:0000259" key="3">
    <source>
        <dbReference type="PROSITE" id="PS50887"/>
    </source>
</evidence>